<evidence type="ECO:0000256" key="8">
    <source>
        <dbReference type="PROSITE-ProRule" id="PRU00175"/>
    </source>
</evidence>
<dbReference type="PANTHER" id="PTHR14155:SF627">
    <property type="entry name" value="OS06G0192800 PROTEIN"/>
    <property type="match status" value="1"/>
</dbReference>
<dbReference type="Gene3D" id="3.30.40.10">
    <property type="entry name" value="Zinc/RING finger domain, C3HC4 (zinc finger)"/>
    <property type="match status" value="1"/>
</dbReference>
<keyword evidence="6" id="KW-0862">Zinc</keyword>
<keyword evidence="12" id="KW-1185">Reference proteome</keyword>
<keyword evidence="9" id="KW-1133">Transmembrane helix</keyword>
<dbReference type="SMART" id="SM00184">
    <property type="entry name" value="RING"/>
    <property type="match status" value="1"/>
</dbReference>
<reference evidence="11 12" key="1">
    <citation type="submission" date="2022-01" db="EMBL/GenBank/DDBJ databases">
        <authorList>
            <person name="Xiong W."/>
            <person name="Schranz E."/>
        </authorList>
    </citation>
    <scope>NUCLEOTIDE SEQUENCE [LARGE SCALE GENOMIC DNA]</scope>
</reference>
<dbReference type="InterPro" id="IPR001841">
    <property type="entry name" value="Znf_RING"/>
</dbReference>
<evidence type="ECO:0000256" key="9">
    <source>
        <dbReference type="SAM" id="Phobius"/>
    </source>
</evidence>
<organism evidence="11 12">
    <name type="scientific">Lactuca virosa</name>
    <dbReference type="NCBI Taxonomy" id="75947"/>
    <lineage>
        <taxon>Eukaryota</taxon>
        <taxon>Viridiplantae</taxon>
        <taxon>Streptophyta</taxon>
        <taxon>Embryophyta</taxon>
        <taxon>Tracheophyta</taxon>
        <taxon>Spermatophyta</taxon>
        <taxon>Magnoliopsida</taxon>
        <taxon>eudicotyledons</taxon>
        <taxon>Gunneridae</taxon>
        <taxon>Pentapetalae</taxon>
        <taxon>asterids</taxon>
        <taxon>campanulids</taxon>
        <taxon>Asterales</taxon>
        <taxon>Asteraceae</taxon>
        <taxon>Cichorioideae</taxon>
        <taxon>Cichorieae</taxon>
        <taxon>Lactucinae</taxon>
        <taxon>Lactuca</taxon>
    </lineage>
</organism>
<sequence>MASKGSQILQYLHDDSLYDNNILLYIVVIFLALTVLIYTCCSIPSNLSSAPNTTNSSSLSQNSSSAQTQGLDVATINSLPITIYHQNLTVLNSPETNETSECSICLGAFEEGEKVKVLHSCRHCYHCECVDKWLITHSTCPICRTYVRIESSV</sequence>
<evidence type="ECO:0000256" key="2">
    <source>
        <dbReference type="ARBA" id="ARBA00012483"/>
    </source>
</evidence>
<feature type="transmembrane region" description="Helical" evidence="9">
    <location>
        <begin position="22"/>
        <end position="41"/>
    </location>
</feature>
<evidence type="ECO:0000256" key="1">
    <source>
        <dbReference type="ARBA" id="ARBA00000900"/>
    </source>
</evidence>
<dbReference type="EC" id="2.3.2.27" evidence="2"/>
<protein>
    <recommendedName>
        <fullName evidence="2">RING-type E3 ubiquitin transferase</fullName>
        <ecNumber evidence="2">2.3.2.27</ecNumber>
    </recommendedName>
</protein>
<evidence type="ECO:0000313" key="12">
    <source>
        <dbReference type="Proteomes" id="UP001157418"/>
    </source>
</evidence>
<dbReference type="Pfam" id="PF13639">
    <property type="entry name" value="zf-RING_2"/>
    <property type="match status" value="1"/>
</dbReference>
<keyword evidence="9" id="KW-0472">Membrane</keyword>
<proteinExistence type="inferred from homology"/>
<comment type="caution">
    <text evidence="11">The sequence shown here is derived from an EMBL/GenBank/DDBJ whole genome shotgun (WGS) entry which is preliminary data.</text>
</comment>
<name>A0AAU9P5T1_9ASTR</name>
<dbReference type="EMBL" id="CAKMRJ010005523">
    <property type="protein sequence ID" value="CAH1445389.1"/>
    <property type="molecule type" value="Genomic_DNA"/>
</dbReference>
<dbReference type="Proteomes" id="UP001157418">
    <property type="component" value="Unassembled WGS sequence"/>
</dbReference>
<evidence type="ECO:0000256" key="5">
    <source>
        <dbReference type="ARBA" id="ARBA00022786"/>
    </source>
</evidence>
<comment type="similarity">
    <text evidence="7">Belongs to the RING-type zinc finger family. ATL subfamily.</text>
</comment>
<evidence type="ECO:0000256" key="7">
    <source>
        <dbReference type="ARBA" id="ARBA00024209"/>
    </source>
</evidence>
<dbReference type="InterPro" id="IPR013083">
    <property type="entry name" value="Znf_RING/FYVE/PHD"/>
</dbReference>
<accession>A0AAU9P5T1</accession>
<dbReference type="AlphaFoldDB" id="A0AAU9P5T1"/>
<comment type="catalytic activity">
    <reaction evidence="1">
        <text>S-ubiquitinyl-[E2 ubiquitin-conjugating enzyme]-L-cysteine + [acceptor protein]-L-lysine = [E2 ubiquitin-conjugating enzyme]-L-cysteine + N(6)-ubiquitinyl-[acceptor protein]-L-lysine.</text>
        <dbReference type="EC" id="2.3.2.27"/>
    </reaction>
</comment>
<keyword evidence="9" id="KW-0812">Transmembrane</keyword>
<gene>
    <name evidence="11" type="ORF">LVIROSA_LOCUS31152</name>
</gene>
<evidence type="ECO:0000256" key="3">
    <source>
        <dbReference type="ARBA" id="ARBA00022723"/>
    </source>
</evidence>
<keyword evidence="4 8" id="KW-0863">Zinc-finger</keyword>
<dbReference type="GO" id="GO:0008270">
    <property type="term" value="F:zinc ion binding"/>
    <property type="evidence" value="ECO:0007669"/>
    <property type="project" value="UniProtKB-KW"/>
</dbReference>
<evidence type="ECO:0000256" key="6">
    <source>
        <dbReference type="ARBA" id="ARBA00022833"/>
    </source>
</evidence>
<evidence type="ECO:0000259" key="10">
    <source>
        <dbReference type="PROSITE" id="PS50089"/>
    </source>
</evidence>
<dbReference type="GO" id="GO:0061630">
    <property type="term" value="F:ubiquitin protein ligase activity"/>
    <property type="evidence" value="ECO:0007669"/>
    <property type="project" value="UniProtKB-EC"/>
</dbReference>
<evidence type="ECO:0000313" key="11">
    <source>
        <dbReference type="EMBL" id="CAH1445389.1"/>
    </source>
</evidence>
<evidence type="ECO:0000256" key="4">
    <source>
        <dbReference type="ARBA" id="ARBA00022771"/>
    </source>
</evidence>
<dbReference type="PANTHER" id="PTHR14155">
    <property type="entry name" value="RING FINGER DOMAIN-CONTAINING"/>
    <property type="match status" value="1"/>
</dbReference>
<keyword evidence="5" id="KW-0833">Ubl conjugation pathway</keyword>
<dbReference type="SUPFAM" id="SSF57850">
    <property type="entry name" value="RING/U-box"/>
    <property type="match status" value="1"/>
</dbReference>
<feature type="domain" description="RING-type" evidence="10">
    <location>
        <begin position="102"/>
        <end position="144"/>
    </location>
</feature>
<keyword evidence="3" id="KW-0479">Metal-binding</keyword>
<dbReference type="PROSITE" id="PS50089">
    <property type="entry name" value="ZF_RING_2"/>
    <property type="match status" value="1"/>
</dbReference>
<dbReference type="InterPro" id="IPR053238">
    <property type="entry name" value="RING-H2_zinc_finger"/>
</dbReference>